<protein>
    <submittedName>
        <fullName evidence="2">Uncharacterized protein</fullName>
    </submittedName>
</protein>
<feature type="transmembrane region" description="Helical" evidence="1">
    <location>
        <begin position="7"/>
        <end position="24"/>
    </location>
</feature>
<proteinExistence type="predicted"/>
<dbReference type="RefSeq" id="WP_143848994.1">
    <property type="nucleotide sequence ID" value="NZ_VLXZ01000007.1"/>
</dbReference>
<gene>
    <name evidence="2" type="ORF">FN960_12095</name>
</gene>
<comment type="caution">
    <text evidence="2">The sequence shown here is derived from an EMBL/GenBank/DDBJ whole genome shotgun (WGS) entry which is preliminary data.</text>
</comment>
<evidence type="ECO:0000256" key="1">
    <source>
        <dbReference type="SAM" id="Phobius"/>
    </source>
</evidence>
<dbReference type="AlphaFoldDB" id="A0A553ZXB9"/>
<keyword evidence="1" id="KW-0472">Membrane</keyword>
<evidence type="ECO:0000313" key="2">
    <source>
        <dbReference type="EMBL" id="TSB46100.1"/>
    </source>
</evidence>
<reference evidence="2 3" key="1">
    <citation type="submission" date="2019-07" db="EMBL/GenBank/DDBJ databases">
        <authorList>
            <person name="Park Y.J."/>
            <person name="Jeong S.E."/>
            <person name="Jung H.S."/>
        </authorList>
    </citation>
    <scope>NUCLEOTIDE SEQUENCE [LARGE SCALE GENOMIC DNA]</scope>
    <source>
        <strain evidence="3">P16(2019)</strain>
    </source>
</reference>
<dbReference type="OrthoDB" id="2971431at2"/>
<keyword evidence="1" id="KW-1133">Transmembrane helix</keyword>
<sequence length="59" mass="6940">MNVMAWIVRLGLIFVAFILYLLGLMKIIPVLLGSFLLFMAIFFAIRPYQKKQKFKGFRL</sequence>
<organism evidence="2 3">
    <name type="scientific">Alkalicoccobacillus porphyridii</name>
    <dbReference type="NCBI Taxonomy" id="2597270"/>
    <lineage>
        <taxon>Bacteria</taxon>
        <taxon>Bacillati</taxon>
        <taxon>Bacillota</taxon>
        <taxon>Bacilli</taxon>
        <taxon>Bacillales</taxon>
        <taxon>Bacillaceae</taxon>
        <taxon>Alkalicoccobacillus</taxon>
    </lineage>
</organism>
<keyword evidence="3" id="KW-1185">Reference proteome</keyword>
<dbReference type="EMBL" id="VLXZ01000007">
    <property type="protein sequence ID" value="TSB46100.1"/>
    <property type="molecule type" value="Genomic_DNA"/>
</dbReference>
<name>A0A553ZXB9_9BACI</name>
<feature type="transmembrane region" description="Helical" evidence="1">
    <location>
        <begin position="30"/>
        <end position="48"/>
    </location>
</feature>
<evidence type="ECO:0000313" key="3">
    <source>
        <dbReference type="Proteomes" id="UP000318521"/>
    </source>
</evidence>
<keyword evidence="1" id="KW-0812">Transmembrane</keyword>
<dbReference type="Proteomes" id="UP000318521">
    <property type="component" value="Unassembled WGS sequence"/>
</dbReference>
<accession>A0A553ZXB9</accession>